<dbReference type="PROSITE" id="PS50181">
    <property type="entry name" value="FBOX"/>
    <property type="match status" value="1"/>
</dbReference>
<evidence type="ECO:0000313" key="3">
    <source>
        <dbReference type="Proteomes" id="UP000634136"/>
    </source>
</evidence>
<organism evidence="2 3">
    <name type="scientific">Senna tora</name>
    <dbReference type="NCBI Taxonomy" id="362788"/>
    <lineage>
        <taxon>Eukaryota</taxon>
        <taxon>Viridiplantae</taxon>
        <taxon>Streptophyta</taxon>
        <taxon>Embryophyta</taxon>
        <taxon>Tracheophyta</taxon>
        <taxon>Spermatophyta</taxon>
        <taxon>Magnoliopsida</taxon>
        <taxon>eudicotyledons</taxon>
        <taxon>Gunneridae</taxon>
        <taxon>Pentapetalae</taxon>
        <taxon>rosids</taxon>
        <taxon>fabids</taxon>
        <taxon>Fabales</taxon>
        <taxon>Fabaceae</taxon>
        <taxon>Caesalpinioideae</taxon>
        <taxon>Cassia clade</taxon>
        <taxon>Senna</taxon>
    </lineage>
</organism>
<dbReference type="EMBL" id="JAAIUW010000010">
    <property type="protein sequence ID" value="KAF7813688.1"/>
    <property type="molecule type" value="Genomic_DNA"/>
</dbReference>
<dbReference type="Pfam" id="PF12937">
    <property type="entry name" value="F-box-like"/>
    <property type="match status" value="1"/>
</dbReference>
<dbReference type="InterPro" id="IPR001810">
    <property type="entry name" value="F-box_dom"/>
</dbReference>
<dbReference type="OrthoDB" id="3219396at2759"/>
<feature type="domain" description="F-box" evidence="1">
    <location>
        <begin position="5"/>
        <end position="51"/>
    </location>
</feature>
<dbReference type="InterPro" id="IPR036047">
    <property type="entry name" value="F-box-like_dom_sf"/>
</dbReference>
<dbReference type="AlphaFoldDB" id="A0A834T1X4"/>
<dbReference type="GO" id="GO:0019005">
    <property type="term" value="C:SCF ubiquitin ligase complex"/>
    <property type="evidence" value="ECO:0007669"/>
    <property type="project" value="TreeGrafter"/>
</dbReference>
<accession>A0A834T1X4</accession>
<dbReference type="Proteomes" id="UP000634136">
    <property type="component" value="Unassembled WGS sequence"/>
</dbReference>
<dbReference type="InterPro" id="IPR039588">
    <property type="entry name" value="FBXO4"/>
</dbReference>
<name>A0A834T1X4_9FABA</name>
<dbReference type="Gene3D" id="1.20.1280.50">
    <property type="match status" value="1"/>
</dbReference>
<comment type="caution">
    <text evidence="2">The sequence shown here is derived from an EMBL/GenBank/DDBJ whole genome shotgun (WGS) entry which is preliminary data.</text>
</comment>
<dbReference type="PANTHER" id="PTHR16008">
    <property type="entry name" value="F-BOX ONLY PROTEIN 4"/>
    <property type="match status" value="1"/>
</dbReference>
<dbReference type="CDD" id="cd09917">
    <property type="entry name" value="F-box_SF"/>
    <property type="match status" value="1"/>
</dbReference>
<dbReference type="GO" id="GO:0031146">
    <property type="term" value="P:SCF-dependent proteasomal ubiquitin-dependent protein catabolic process"/>
    <property type="evidence" value="ECO:0007669"/>
    <property type="project" value="InterPro"/>
</dbReference>
<dbReference type="SMART" id="SM00256">
    <property type="entry name" value="FBOX"/>
    <property type="match status" value="1"/>
</dbReference>
<keyword evidence="3" id="KW-1185">Reference proteome</keyword>
<evidence type="ECO:0000259" key="1">
    <source>
        <dbReference type="PROSITE" id="PS50181"/>
    </source>
</evidence>
<gene>
    <name evidence="2" type="ORF">G2W53_034664</name>
</gene>
<dbReference type="SUPFAM" id="SSF81383">
    <property type="entry name" value="F-box domain"/>
    <property type="match status" value="1"/>
</dbReference>
<dbReference type="GO" id="GO:0000209">
    <property type="term" value="P:protein polyubiquitination"/>
    <property type="evidence" value="ECO:0007669"/>
    <property type="project" value="TreeGrafter"/>
</dbReference>
<sequence length="247" mass="27900">MKQLDAAQSSLPQDVALKIASLLQVRDLCALACCSRFWRQICSSDCVWESLVTERWPSIASSSSSPSTHPPNSKEWRKLYIKKHNDVVVTATAVAKFVEESSPHKSLEVGDYLKAVQDLSAAKLGFKDVQMILFRPKLNVLTNLVGLHYCLTGLGITGDELKEALETSEISERHVCIKWWKLGRWFYGFRMRDESHSRWVSLANLATNDDDEHILGVLHRGAIYEVLRVQISSDDRTTTPWSTQTHG</sequence>
<dbReference type="PANTHER" id="PTHR16008:SF4">
    <property type="entry name" value="F-BOX ONLY PROTEIN 4"/>
    <property type="match status" value="1"/>
</dbReference>
<protein>
    <recommendedName>
        <fullName evidence="1">F-box domain-containing protein</fullName>
    </recommendedName>
</protein>
<evidence type="ECO:0000313" key="2">
    <source>
        <dbReference type="EMBL" id="KAF7813688.1"/>
    </source>
</evidence>
<proteinExistence type="predicted"/>
<reference evidence="2" key="1">
    <citation type="submission" date="2020-09" db="EMBL/GenBank/DDBJ databases">
        <title>Genome-Enabled Discovery of Anthraquinone Biosynthesis in Senna tora.</title>
        <authorList>
            <person name="Kang S.-H."/>
            <person name="Pandey R.P."/>
            <person name="Lee C.-M."/>
            <person name="Sim J.-S."/>
            <person name="Jeong J.-T."/>
            <person name="Choi B.-S."/>
            <person name="Jung M."/>
            <person name="Ginzburg D."/>
            <person name="Zhao K."/>
            <person name="Won S.Y."/>
            <person name="Oh T.-J."/>
            <person name="Yu Y."/>
            <person name="Kim N.-H."/>
            <person name="Lee O.R."/>
            <person name="Lee T.-H."/>
            <person name="Bashyal P."/>
            <person name="Kim T.-S."/>
            <person name="Lee W.-H."/>
            <person name="Kawkins C."/>
            <person name="Kim C.-K."/>
            <person name="Kim J.S."/>
            <person name="Ahn B.O."/>
            <person name="Rhee S.Y."/>
            <person name="Sohng J.K."/>
        </authorList>
    </citation>
    <scope>NUCLEOTIDE SEQUENCE</scope>
    <source>
        <tissue evidence="2">Leaf</tissue>
    </source>
</reference>